<dbReference type="STRING" id="493475.GARC_0180"/>
<name>K6YG71_9ALTE</name>
<keyword evidence="3" id="KW-1185">Reference proteome</keyword>
<dbReference type="AlphaFoldDB" id="K6YG71"/>
<feature type="transmembrane region" description="Helical" evidence="1">
    <location>
        <begin position="112"/>
        <end position="132"/>
    </location>
</feature>
<dbReference type="Proteomes" id="UP000006327">
    <property type="component" value="Unassembled WGS sequence"/>
</dbReference>
<keyword evidence="1" id="KW-0812">Transmembrane</keyword>
<evidence type="ECO:0000313" key="2">
    <source>
        <dbReference type="EMBL" id="GAC17162.1"/>
    </source>
</evidence>
<sequence length="162" mass="18738">MGDICYIIQNTFIKEVDMKNDSFSIISRFHVSSMSFCLFLILSMSTGIFYSMLVNQTPFKTQTWVLITSIICTLWLLFNIKDWIAYYKLYRDQNHLINDERFQHHSSKAAKFGFIALMISNLSMLIIDLFVFSLGVAFTSLFSLVSGVSTYLITHIILELRA</sequence>
<evidence type="ECO:0000256" key="1">
    <source>
        <dbReference type="SAM" id="Phobius"/>
    </source>
</evidence>
<comment type="caution">
    <text evidence="2">The sequence shown here is derived from an EMBL/GenBank/DDBJ whole genome shotgun (WGS) entry which is preliminary data.</text>
</comment>
<reference evidence="2 3" key="1">
    <citation type="journal article" date="2017" name="Antonie Van Leeuwenhoek">
        <title>Rhizobium rhizosphaerae sp. nov., a novel species isolated from rice rhizosphere.</title>
        <authorList>
            <person name="Zhao J.J."/>
            <person name="Zhang J."/>
            <person name="Zhang R.J."/>
            <person name="Zhang C.W."/>
            <person name="Yin H.Q."/>
            <person name="Zhang X.X."/>
        </authorList>
    </citation>
    <scope>NUCLEOTIDE SEQUENCE [LARGE SCALE GENOMIC DNA]</scope>
    <source>
        <strain evidence="2 3">BSs20135</strain>
    </source>
</reference>
<feature type="transmembrane region" description="Helical" evidence="1">
    <location>
        <begin position="62"/>
        <end position="80"/>
    </location>
</feature>
<evidence type="ECO:0000313" key="3">
    <source>
        <dbReference type="Proteomes" id="UP000006327"/>
    </source>
</evidence>
<keyword evidence="1" id="KW-1133">Transmembrane helix</keyword>
<gene>
    <name evidence="2" type="ORF">GARC_0180</name>
</gene>
<organism evidence="2 3">
    <name type="scientific">Paraglaciecola arctica BSs20135</name>
    <dbReference type="NCBI Taxonomy" id="493475"/>
    <lineage>
        <taxon>Bacteria</taxon>
        <taxon>Pseudomonadati</taxon>
        <taxon>Pseudomonadota</taxon>
        <taxon>Gammaproteobacteria</taxon>
        <taxon>Alteromonadales</taxon>
        <taxon>Alteromonadaceae</taxon>
        <taxon>Paraglaciecola</taxon>
    </lineage>
</organism>
<feature type="transmembrane region" description="Helical" evidence="1">
    <location>
        <begin position="138"/>
        <end position="158"/>
    </location>
</feature>
<protein>
    <submittedName>
        <fullName evidence="2">Uncharacterized protein</fullName>
    </submittedName>
</protein>
<keyword evidence="1" id="KW-0472">Membrane</keyword>
<feature type="transmembrane region" description="Helical" evidence="1">
    <location>
        <begin position="29"/>
        <end position="50"/>
    </location>
</feature>
<dbReference type="EMBL" id="BAEO01000005">
    <property type="protein sequence ID" value="GAC17162.1"/>
    <property type="molecule type" value="Genomic_DNA"/>
</dbReference>
<accession>K6YG71</accession>
<proteinExistence type="predicted"/>